<keyword evidence="1" id="KW-0472">Membrane</keyword>
<feature type="transmembrane region" description="Helical" evidence="1">
    <location>
        <begin position="194"/>
        <end position="214"/>
    </location>
</feature>
<accession>A0A9E7IVY1</accession>
<sequence>MRAIFESLFDAIYLITVISIGIIMVREAKGRKEYHLFGLMALVLGFGDAFHLIPRMIALLTTGEENYVALLGLGKLITSITMTVFYVILYYVWRLRYKISGRGELTITIYGLALLRVLLCLCPINDFLSLNPPLSWAIYRNLPFLILGIIIMIIFYKSQKEHKDKNFRYMWLTIVLSFAFYAPVVLFAGEHPNVGLLMIPKTCAYVWTVLIGYFDMKGEKYEKKIN</sequence>
<keyword evidence="3" id="KW-1185">Reference proteome</keyword>
<feature type="transmembrane region" description="Helical" evidence="1">
    <location>
        <begin position="105"/>
        <end position="124"/>
    </location>
</feature>
<feature type="transmembrane region" description="Helical" evidence="1">
    <location>
        <begin position="6"/>
        <end position="25"/>
    </location>
</feature>
<feature type="transmembrane region" description="Helical" evidence="1">
    <location>
        <begin position="168"/>
        <end position="188"/>
    </location>
</feature>
<name>A0A9E7IVY1_9FIRM</name>
<keyword evidence="1" id="KW-0812">Transmembrane</keyword>
<keyword evidence="1" id="KW-1133">Transmembrane helix</keyword>
<protein>
    <recommendedName>
        <fullName evidence="4">Beta-carotene 15,15'-monooxygenase</fullName>
    </recommendedName>
</protein>
<proteinExistence type="predicted"/>
<reference evidence="2" key="1">
    <citation type="submission" date="2022-04" db="EMBL/GenBank/DDBJ databases">
        <title>Complete genome sequences of Ezakiella coagulans and Fenollaria massiliensis.</title>
        <authorList>
            <person name="France M.T."/>
            <person name="Clifford J."/>
            <person name="Narina S."/>
            <person name="Rutt L."/>
            <person name="Ravel J."/>
        </authorList>
    </citation>
    <scope>NUCLEOTIDE SEQUENCE</scope>
    <source>
        <strain evidence="2">C0061C2</strain>
    </source>
</reference>
<feature type="transmembrane region" description="Helical" evidence="1">
    <location>
        <begin position="37"/>
        <end position="61"/>
    </location>
</feature>
<organism evidence="2 3">
    <name type="scientific">Fenollaria massiliensis</name>
    <dbReference type="NCBI Taxonomy" id="938288"/>
    <lineage>
        <taxon>Bacteria</taxon>
        <taxon>Bacillati</taxon>
        <taxon>Bacillota</taxon>
        <taxon>Clostridia</taxon>
        <taxon>Eubacteriales</taxon>
        <taxon>Fenollaria</taxon>
    </lineage>
</organism>
<dbReference type="RefSeq" id="WP_249242827.1">
    <property type="nucleotide sequence ID" value="NZ_CP096649.1"/>
</dbReference>
<evidence type="ECO:0000256" key="1">
    <source>
        <dbReference type="SAM" id="Phobius"/>
    </source>
</evidence>
<evidence type="ECO:0008006" key="4">
    <source>
        <dbReference type="Google" id="ProtNLM"/>
    </source>
</evidence>
<feature type="transmembrane region" description="Helical" evidence="1">
    <location>
        <begin position="67"/>
        <end position="93"/>
    </location>
</feature>
<dbReference type="KEGG" id="fms:M1R53_01435"/>
<gene>
    <name evidence="2" type="ORF">M1R53_01435</name>
</gene>
<dbReference type="AlphaFoldDB" id="A0A9E7IVY1"/>
<dbReference type="EMBL" id="CP096649">
    <property type="protein sequence ID" value="UQK59364.1"/>
    <property type="molecule type" value="Genomic_DNA"/>
</dbReference>
<feature type="transmembrane region" description="Helical" evidence="1">
    <location>
        <begin position="136"/>
        <end position="156"/>
    </location>
</feature>
<evidence type="ECO:0000313" key="2">
    <source>
        <dbReference type="EMBL" id="UQK59364.1"/>
    </source>
</evidence>
<dbReference type="Proteomes" id="UP000831151">
    <property type="component" value="Chromosome"/>
</dbReference>
<evidence type="ECO:0000313" key="3">
    <source>
        <dbReference type="Proteomes" id="UP000831151"/>
    </source>
</evidence>